<organism evidence="2 3">
    <name type="scientific">Actinomadura rubteroloni</name>
    <dbReference type="NCBI Taxonomy" id="1926885"/>
    <lineage>
        <taxon>Bacteria</taxon>
        <taxon>Bacillati</taxon>
        <taxon>Actinomycetota</taxon>
        <taxon>Actinomycetes</taxon>
        <taxon>Streptosporangiales</taxon>
        <taxon>Thermomonosporaceae</taxon>
        <taxon>Actinomadura</taxon>
    </lineage>
</organism>
<evidence type="ECO:0000313" key="3">
    <source>
        <dbReference type="Proteomes" id="UP000242367"/>
    </source>
</evidence>
<dbReference type="Pfam" id="PF00702">
    <property type="entry name" value="Hydrolase"/>
    <property type="match status" value="1"/>
</dbReference>
<dbReference type="InterPro" id="IPR023214">
    <property type="entry name" value="HAD_sf"/>
</dbReference>
<dbReference type="EC" id="3.1.3.5" evidence="2"/>
<dbReference type="RefSeq" id="WP_103563578.1">
    <property type="nucleotide sequence ID" value="NZ_MTBP01000002.1"/>
</dbReference>
<dbReference type="PRINTS" id="PR00413">
    <property type="entry name" value="HADHALOGNASE"/>
</dbReference>
<dbReference type="PANTHER" id="PTHR43316:SF3">
    <property type="entry name" value="HALOACID DEHALOGENASE, TYPE II (AFU_ORTHOLOGUE AFUA_2G07750)-RELATED"/>
    <property type="match status" value="1"/>
</dbReference>
<dbReference type="PANTHER" id="PTHR43316">
    <property type="entry name" value="HYDROLASE, HALOACID DELAHOGENASE-RELATED"/>
    <property type="match status" value="1"/>
</dbReference>
<protein>
    <submittedName>
        <fullName evidence="2">Pyrimidine 5'-nucleotidase YjjG</fullName>
        <ecNumber evidence="2">3.1.3.5</ecNumber>
    </submittedName>
</protein>
<dbReference type="EMBL" id="MTBP01000002">
    <property type="protein sequence ID" value="POM24450.1"/>
    <property type="molecule type" value="Genomic_DNA"/>
</dbReference>
<evidence type="ECO:0000256" key="1">
    <source>
        <dbReference type="ARBA" id="ARBA00022801"/>
    </source>
</evidence>
<dbReference type="GO" id="GO:0008253">
    <property type="term" value="F:5'-nucleotidase activity"/>
    <property type="evidence" value="ECO:0007669"/>
    <property type="project" value="UniProtKB-EC"/>
</dbReference>
<dbReference type="SUPFAM" id="SSF56784">
    <property type="entry name" value="HAD-like"/>
    <property type="match status" value="1"/>
</dbReference>
<evidence type="ECO:0000313" key="2">
    <source>
        <dbReference type="EMBL" id="POM24450.1"/>
    </source>
</evidence>
<comment type="caution">
    <text evidence="2">The sequence shown here is derived from an EMBL/GenBank/DDBJ whole genome shotgun (WGS) entry which is preliminary data.</text>
</comment>
<dbReference type="InterPro" id="IPR051540">
    <property type="entry name" value="S-2-haloacid_dehalogenase"/>
</dbReference>
<dbReference type="SFLD" id="SFLDS00003">
    <property type="entry name" value="Haloacid_Dehalogenase"/>
    <property type="match status" value="1"/>
</dbReference>
<dbReference type="SFLD" id="SFLDG01129">
    <property type="entry name" value="C1.5:_HAD__Beta-PGM__Phosphata"/>
    <property type="match status" value="1"/>
</dbReference>
<dbReference type="InterPro" id="IPR036412">
    <property type="entry name" value="HAD-like_sf"/>
</dbReference>
<dbReference type="Proteomes" id="UP000242367">
    <property type="component" value="Unassembled WGS sequence"/>
</dbReference>
<dbReference type="AlphaFoldDB" id="A0A2P4UHD0"/>
<dbReference type="Gene3D" id="3.40.50.1000">
    <property type="entry name" value="HAD superfamily/HAD-like"/>
    <property type="match status" value="1"/>
</dbReference>
<accession>A0A2P4UHD0</accession>
<sequence length="229" mass="24930">MAIEAVIFDWGGTLTPWHDVDVGALWHGVCASSGISAERLAEVAARLHAAEDEVWRRAQSEHRSGTLDEVFALAGVEPTEALLAADYDAWTPHTFIDPAAPPLLRALRERGIRVGILSNTLRSRDWHERVFERDGVLSLIDGAVYSSEIPYTKPHREAFQAALDAVGGPDPAACVFVGDRPYEDVHGSQQLGMRGVLVPHSSVPAWDCTPDAVIAELGELLGHIDRWSA</sequence>
<reference evidence="2 3" key="1">
    <citation type="journal article" date="2017" name="Chemistry">
        <title>Isolation, Biosynthesis and Chemical Modifications of Rubterolones A-F: Rare Tropolone Alkaloids from Actinomadura sp. 5-2.</title>
        <authorList>
            <person name="Guo H."/>
            <person name="Benndorf R."/>
            <person name="Leichnitz D."/>
            <person name="Klassen J.L."/>
            <person name="Vollmers J."/>
            <person name="Gorls H."/>
            <person name="Steinacker M."/>
            <person name="Weigel C."/>
            <person name="Dahse H.M."/>
            <person name="Kaster A.K."/>
            <person name="de Beer Z.W."/>
            <person name="Poulsen M."/>
            <person name="Beemelmanns C."/>
        </authorList>
    </citation>
    <scope>NUCLEOTIDE SEQUENCE [LARGE SCALE GENOMIC DNA]</scope>
    <source>
        <strain evidence="2 3">5-2</strain>
    </source>
</reference>
<name>A0A2P4UHD0_9ACTN</name>
<proteinExistence type="predicted"/>
<keyword evidence="1 2" id="KW-0378">Hydrolase</keyword>
<gene>
    <name evidence="2" type="primary">yjjG_2</name>
    <name evidence="2" type="ORF">BTM25_30790</name>
</gene>
<dbReference type="NCBIfam" id="TIGR01549">
    <property type="entry name" value="HAD-SF-IA-v1"/>
    <property type="match status" value="1"/>
</dbReference>
<keyword evidence="3" id="KW-1185">Reference proteome</keyword>
<dbReference type="InterPro" id="IPR006439">
    <property type="entry name" value="HAD-SF_hydro_IA"/>
</dbReference>